<dbReference type="CDD" id="cd18186">
    <property type="entry name" value="BTB_POZ_ZBTB_KLHL-like"/>
    <property type="match status" value="1"/>
</dbReference>
<dbReference type="Proteomes" id="UP001590951">
    <property type="component" value="Unassembled WGS sequence"/>
</dbReference>
<name>A0ABR4B7U7_9LECA</name>
<evidence type="ECO:0000313" key="3">
    <source>
        <dbReference type="Proteomes" id="UP001590951"/>
    </source>
</evidence>
<gene>
    <name evidence="2" type="ORF">ABVK25_005868</name>
</gene>
<accession>A0ABR4B7U7</accession>
<sequence>MHKGLLCCHSPFFKAAFTVPYKEASDGILVLEDESHRVFSLFNHWAYDPTILRYLKPLALIGLYAFAEE</sequence>
<keyword evidence="3" id="KW-1185">Reference proteome</keyword>
<evidence type="ECO:0000313" key="2">
    <source>
        <dbReference type="EMBL" id="KAL2053939.1"/>
    </source>
</evidence>
<dbReference type="InterPro" id="IPR000210">
    <property type="entry name" value="BTB/POZ_dom"/>
</dbReference>
<feature type="domain" description="BTB" evidence="1">
    <location>
        <begin position="1"/>
        <end position="51"/>
    </location>
</feature>
<organism evidence="2 3">
    <name type="scientific">Lepraria finkii</name>
    <dbReference type="NCBI Taxonomy" id="1340010"/>
    <lineage>
        <taxon>Eukaryota</taxon>
        <taxon>Fungi</taxon>
        <taxon>Dikarya</taxon>
        <taxon>Ascomycota</taxon>
        <taxon>Pezizomycotina</taxon>
        <taxon>Lecanoromycetes</taxon>
        <taxon>OSLEUM clade</taxon>
        <taxon>Lecanoromycetidae</taxon>
        <taxon>Lecanorales</taxon>
        <taxon>Lecanorineae</taxon>
        <taxon>Stereocaulaceae</taxon>
        <taxon>Lepraria</taxon>
    </lineage>
</organism>
<dbReference type="SUPFAM" id="SSF54695">
    <property type="entry name" value="POZ domain"/>
    <property type="match status" value="1"/>
</dbReference>
<evidence type="ECO:0000259" key="1">
    <source>
        <dbReference type="PROSITE" id="PS50097"/>
    </source>
</evidence>
<dbReference type="Gene3D" id="3.30.710.10">
    <property type="entry name" value="Potassium Channel Kv1.1, Chain A"/>
    <property type="match status" value="1"/>
</dbReference>
<protein>
    <recommendedName>
        <fullName evidence="1">BTB domain-containing protein</fullName>
    </recommendedName>
</protein>
<dbReference type="PROSITE" id="PS50097">
    <property type="entry name" value="BTB"/>
    <property type="match status" value="1"/>
</dbReference>
<dbReference type="Pfam" id="PF00651">
    <property type="entry name" value="BTB"/>
    <property type="match status" value="1"/>
</dbReference>
<dbReference type="EMBL" id="JBHFEH010000018">
    <property type="protein sequence ID" value="KAL2053939.1"/>
    <property type="molecule type" value="Genomic_DNA"/>
</dbReference>
<comment type="caution">
    <text evidence="2">The sequence shown here is derived from an EMBL/GenBank/DDBJ whole genome shotgun (WGS) entry which is preliminary data.</text>
</comment>
<reference evidence="2 3" key="1">
    <citation type="submission" date="2024-09" db="EMBL/GenBank/DDBJ databases">
        <title>Rethinking Asexuality: The Enigmatic Case of Functional Sexual Genes in Lepraria (Stereocaulaceae).</title>
        <authorList>
            <person name="Doellman M."/>
            <person name="Sun Y."/>
            <person name="Barcenas-Pena A."/>
            <person name="Lumbsch H.T."/>
            <person name="Grewe F."/>
        </authorList>
    </citation>
    <scope>NUCLEOTIDE SEQUENCE [LARGE SCALE GENOMIC DNA]</scope>
    <source>
        <strain evidence="2 3">Grewe 0041</strain>
    </source>
</reference>
<proteinExistence type="predicted"/>
<dbReference type="InterPro" id="IPR011333">
    <property type="entry name" value="SKP1/BTB/POZ_sf"/>
</dbReference>